<dbReference type="Pfam" id="PF14845">
    <property type="entry name" value="Glycohydro_20b2"/>
    <property type="match status" value="1"/>
</dbReference>
<dbReference type="Pfam" id="PF00728">
    <property type="entry name" value="Glyco_hydro_20"/>
    <property type="match status" value="1"/>
</dbReference>
<evidence type="ECO:0000259" key="10">
    <source>
        <dbReference type="Pfam" id="PF14845"/>
    </source>
</evidence>
<dbReference type="GO" id="GO:0005886">
    <property type="term" value="C:plasma membrane"/>
    <property type="evidence" value="ECO:0007669"/>
    <property type="project" value="TreeGrafter"/>
</dbReference>
<comment type="caution">
    <text evidence="11">The sequence shown here is derived from an EMBL/GenBank/DDBJ whole genome shotgun (WGS) entry which is preliminary data.</text>
</comment>
<dbReference type="Proteomes" id="UP001159042">
    <property type="component" value="Unassembled WGS sequence"/>
</dbReference>
<comment type="similarity">
    <text evidence="2 7">Belongs to the glycosyl hydrolase 20 family.</text>
</comment>
<dbReference type="PRINTS" id="PR00738">
    <property type="entry name" value="GLHYDRLASE20"/>
</dbReference>
<evidence type="ECO:0000256" key="3">
    <source>
        <dbReference type="ARBA" id="ARBA00022729"/>
    </source>
</evidence>
<dbReference type="InterPro" id="IPR015883">
    <property type="entry name" value="Glyco_hydro_20_cat"/>
</dbReference>
<evidence type="ECO:0000256" key="5">
    <source>
        <dbReference type="ARBA" id="ARBA00023180"/>
    </source>
</evidence>
<dbReference type="PANTHER" id="PTHR22600:SF3">
    <property type="entry name" value="BETA-HEXOSAMINIDASE FDL-RELATED"/>
    <property type="match status" value="1"/>
</dbReference>
<evidence type="ECO:0000256" key="8">
    <source>
        <dbReference type="PIRSR" id="PIRSR001093-1"/>
    </source>
</evidence>
<dbReference type="PANTHER" id="PTHR22600">
    <property type="entry name" value="BETA-HEXOSAMINIDASE"/>
    <property type="match status" value="1"/>
</dbReference>
<evidence type="ECO:0000256" key="2">
    <source>
        <dbReference type="ARBA" id="ARBA00006285"/>
    </source>
</evidence>
<evidence type="ECO:0000256" key="1">
    <source>
        <dbReference type="ARBA" id="ARBA00001231"/>
    </source>
</evidence>
<dbReference type="InterPro" id="IPR029019">
    <property type="entry name" value="HEX_eukaryotic_N"/>
</dbReference>
<evidence type="ECO:0000259" key="9">
    <source>
        <dbReference type="Pfam" id="PF00728"/>
    </source>
</evidence>
<keyword evidence="5" id="KW-0325">Glycoprotein</keyword>
<dbReference type="GO" id="GO:0030203">
    <property type="term" value="P:glycosaminoglycan metabolic process"/>
    <property type="evidence" value="ECO:0007669"/>
    <property type="project" value="TreeGrafter"/>
</dbReference>
<evidence type="ECO:0000313" key="11">
    <source>
        <dbReference type="EMBL" id="KAJ8912795.1"/>
    </source>
</evidence>
<dbReference type="InterPro" id="IPR017853">
    <property type="entry name" value="GH"/>
</dbReference>
<feature type="active site" description="Proton donor" evidence="8">
    <location>
        <position position="388"/>
    </location>
</feature>
<keyword evidence="6 7" id="KW-0326">Glycosidase</keyword>
<organism evidence="11 12">
    <name type="scientific">Exocentrus adspersus</name>
    <dbReference type="NCBI Taxonomy" id="1586481"/>
    <lineage>
        <taxon>Eukaryota</taxon>
        <taxon>Metazoa</taxon>
        <taxon>Ecdysozoa</taxon>
        <taxon>Arthropoda</taxon>
        <taxon>Hexapoda</taxon>
        <taxon>Insecta</taxon>
        <taxon>Pterygota</taxon>
        <taxon>Neoptera</taxon>
        <taxon>Endopterygota</taxon>
        <taxon>Coleoptera</taxon>
        <taxon>Polyphaga</taxon>
        <taxon>Cucujiformia</taxon>
        <taxon>Chrysomeloidea</taxon>
        <taxon>Cerambycidae</taxon>
        <taxon>Lamiinae</taxon>
        <taxon>Acanthocinini</taxon>
        <taxon>Exocentrus</taxon>
    </lineage>
</organism>
<feature type="domain" description="Beta-hexosaminidase eukaryotic type N-terminal" evidence="10">
    <location>
        <begin position="94"/>
        <end position="211"/>
    </location>
</feature>
<dbReference type="InterPro" id="IPR025705">
    <property type="entry name" value="Beta_hexosaminidase_sua/sub"/>
</dbReference>
<protein>
    <recommendedName>
        <fullName evidence="7">Beta-hexosaminidase</fullName>
        <ecNumber evidence="7">3.2.1.52</ecNumber>
    </recommendedName>
</protein>
<sequence length="617" mass="70633">MRYEVKRDRILSIMRPVALFLLLTLFVYVVYAADVTELLTGSIHFIDNQSGDSEISSTTHTCEDKCSPKETDTNEISNIISLKTCIMLCGDLPIWPKPMNINVKDKDVSTFSKNRIGIKLNAPVNVRGDLKKATDIFMKNLPVSDEFWIDEDDSVLFNIYINVIDIDNVLRLSTNEEYALSVKKVEDHIDVELSAPTYFGARNGLETLIQLIWSDTTSNKLHIIHDVEIKDKPKFAHRGVMVDTARNYFYIEQLRKVVDGMAATKLNVLHLHLTDASSFPVVLPRNTLFAKYGAYDPEMVYSPENVKDLVEYARIRGIRVVLEIDGPSHVPPALNRAVEDLVVCGEDAVFNGHLNPENNKTFLVLEDIYKDLLDLGTDDEMFHIGGDEVNLTCWQQTVSNSPKQQLHHKAKHSTAQANMMKIWINFTNRMLDTVISAKQGDVPQHIVIWSSDLTDRYISQLDYKNVVVVQYWFGSINPIFANGNKVILSTVGRWYLDCGFGSWKSTNSRDNGVCDPYTTWHTFYKYRPWVDEFPTHKDQVLGGEACLWSEEVGADSLETRIWPRAAALAERLWSDPDVFNRTDVYVRLDIHRERLTMRGIRSEAIWPRWCSQNPWKC</sequence>
<dbReference type="SUPFAM" id="SSF51445">
    <property type="entry name" value="(Trans)glycosidases"/>
    <property type="match status" value="1"/>
</dbReference>
<reference evidence="11 12" key="1">
    <citation type="journal article" date="2023" name="Insect Mol. Biol.">
        <title>Genome sequencing provides insights into the evolution of gene families encoding plant cell wall-degrading enzymes in longhorned beetles.</title>
        <authorList>
            <person name="Shin N.R."/>
            <person name="Okamura Y."/>
            <person name="Kirsch R."/>
            <person name="Pauchet Y."/>
        </authorList>
    </citation>
    <scope>NUCLEOTIDE SEQUENCE [LARGE SCALE GENOMIC DNA]</scope>
    <source>
        <strain evidence="11">EAD_L_NR</strain>
    </source>
</reference>
<dbReference type="SUPFAM" id="SSF55545">
    <property type="entry name" value="beta-N-acetylhexosaminidase-like domain"/>
    <property type="match status" value="1"/>
</dbReference>
<evidence type="ECO:0000256" key="4">
    <source>
        <dbReference type="ARBA" id="ARBA00022801"/>
    </source>
</evidence>
<dbReference type="GO" id="GO:0016231">
    <property type="term" value="F:beta-N-acetylglucosaminidase activity"/>
    <property type="evidence" value="ECO:0007669"/>
    <property type="project" value="TreeGrafter"/>
</dbReference>
<dbReference type="EC" id="3.2.1.52" evidence="7"/>
<evidence type="ECO:0000313" key="12">
    <source>
        <dbReference type="Proteomes" id="UP001159042"/>
    </source>
</evidence>
<dbReference type="GO" id="GO:0005975">
    <property type="term" value="P:carbohydrate metabolic process"/>
    <property type="evidence" value="ECO:0007669"/>
    <property type="project" value="InterPro"/>
</dbReference>
<gene>
    <name evidence="11" type="ORF">NQ315_002553</name>
</gene>
<keyword evidence="4 7" id="KW-0378">Hydrolase</keyword>
<comment type="catalytic activity">
    <reaction evidence="1 7">
        <text>Hydrolysis of terminal non-reducing N-acetyl-D-hexosamine residues in N-acetyl-beta-D-hexosaminides.</text>
        <dbReference type="EC" id="3.2.1.52"/>
    </reaction>
</comment>
<feature type="domain" description="Glycoside hydrolase family 20 catalytic" evidence="9">
    <location>
        <begin position="235"/>
        <end position="575"/>
    </location>
</feature>
<evidence type="ECO:0000256" key="7">
    <source>
        <dbReference type="PIRNR" id="PIRNR001093"/>
    </source>
</evidence>
<keyword evidence="12" id="KW-1185">Reference proteome</keyword>
<keyword evidence="3" id="KW-0732">Signal</keyword>
<proteinExistence type="inferred from homology"/>
<dbReference type="Gene3D" id="3.20.20.80">
    <property type="entry name" value="Glycosidases"/>
    <property type="match status" value="1"/>
</dbReference>
<dbReference type="PIRSF" id="PIRSF001093">
    <property type="entry name" value="B-hxosamndse_ab_euk"/>
    <property type="match status" value="1"/>
</dbReference>
<accession>A0AAV8VF71</accession>
<dbReference type="InterPro" id="IPR029018">
    <property type="entry name" value="Hex-like_dom2"/>
</dbReference>
<dbReference type="AlphaFoldDB" id="A0AAV8VF71"/>
<name>A0AAV8VF71_9CUCU</name>
<dbReference type="EMBL" id="JANEYG010000112">
    <property type="protein sequence ID" value="KAJ8912795.1"/>
    <property type="molecule type" value="Genomic_DNA"/>
</dbReference>
<dbReference type="FunFam" id="3.20.20.80:FF:000063">
    <property type="entry name" value="Beta-hexosaminidase"/>
    <property type="match status" value="1"/>
</dbReference>
<dbReference type="Gene3D" id="3.30.379.10">
    <property type="entry name" value="Chitobiase/beta-hexosaminidase domain 2-like"/>
    <property type="match status" value="1"/>
</dbReference>
<evidence type="ECO:0000256" key="6">
    <source>
        <dbReference type="ARBA" id="ARBA00023295"/>
    </source>
</evidence>